<comment type="caution">
    <text evidence="1">The sequence shown here is derived from an EMBL/GenBank/DDBJ whole genome shotgun (WGS) entry which is preliminary data.</text>
</comment>
<gene>
    <name evidence="1" type="ORF">DDF65_06210</name>
</gene>
<name>A0A2T9JQP6_9CAUL</name>
<dbReference type="RefSeq" id="WP_116565572.1">
    <property type="nucleotide sequence ID" value="NZ_QDKP01000017.1"/>
</dbReference>
<keyword evidence="2" id="KW-1185">Reference proteome</keyword>
<dbReference type="Gene3D" id="3.40.190.10">
    <property type="entry name" value="Periplasmic binding protein-like II"/>
    <property type="match status" value="2"/>
</dbReference>
<proteinExistence type="predicted"/>
<organism evidence="1 2">
    <name type="scientific">Caulobacter radicis</name>
    <dbReference type="NCBI Taxonomy" id="2172650"/>
    <lineage>
        <taxon>Bacteria</taxon>
        <taxon>Pseudomonadati</taxon>
        <taxon>Pseudomonadota</taxon>
        <taxon>Alphaproteobacteria</taxon>
        <taxon>Caulobacterales</taxon>
        <taxon>Caulobacteraceae</taxon>
        <taxon>Caulobacter</taxon>
    </lineage>
</organism>
<dbReference type="SUPFAM" id="SSF53850">
    <property type="entry name" value="Periplasmic binding protein-like II"/>
    <property type="match status" value="1"/>
</dbReference>
<protein>
    <recommendedName>
        <fullName evidence="3">Phosphate ABC transporter substrate-binding protein</fullName>
    </recommendedName>
</protein>
<evidence type="ECO:0000313" key="2">
    <source>
        <dbReference type="Proteomes" id="UP000244913"/>
    </source>
</evidence>
<dbReference type="Proteomes" id="UP000244913">
    <property type="component" value="Unassembled WGS sequence"/>
</dbReference>
<evidence type="ECO:0008006" key="3">
    <source>
        <dbReference type="Google" id="ProtNLM"/>
    </source>
</evidence>
<dbReference type="PANTHER" id="PTHR35841:SF1">
    <property type="entry name" value="PHOSPHONATES-BINDING PERIPLASMIC PROTEIN"/>
    <property type="match status" value="1"/>
</dbReference>
<sequence>MTIARRHRPVAAVAALPMYDLPELREANDQLWSAIARRLKARGVRAPARLSRDEPLENVWRNPDLLLAQTCGYPLAKQLKGAVRVLATPRYRAAGCDGALHRSAILVRAEDPAANLADLRGQRCALNDPASNTGMNLLRAEIAPLAGGERFFRSVVLTGAHVASAQAVIDGDADVAAVDCVTWAHIQRHRPTLAGGLRVLAWTAATPGLPLIASAALPASVHATTLAVLDEVATDPALRSARQALLLDGFDLLPAAHYRAVVHLEDLARGLAYPKLH</sequence>
<reference evidence="1 2" key="1">
    <citation type="submission" date="2018-04" db="EMBL/GenBank/DDBJ databases">
        <title>The genome sequence of Caulobacter sp. 736.</title>
        <authorList>
            <person name="Gao J."/>
            <person name="Sun J."/>
        </authorList>
    </citation>
    <scope>NUCLEOTIDE SEQUENCE [LARGE SCALE GENOMIC DNA]</scope>
    <source>
        <strain evidence="1 2">736</strain>
    </source>
</reference>
<dbReference type="PANTHER" id="PTHR35841">
    <property type="entry name" value="PHOSPHONATES-BINDING PERIPLASMIC PROTEIN"/>
    <property type="match status" value="1"/>
</dbReference>
<dbReference type="AlphaFoldDB" id="A0A2T9JQP6"/>
<evidence type="ECO:0000313" key="1">
    <source>
        <dbReference type="EMBL" id="PVM86013.1"/>
    </source>
</evidence>
<accession>A0A2T9JQP6</accession>
<dbReference type="Pfam" id="PF12974">
    <property type="entry name" value="Phosphonate-bd"/>
    <property type="match status" value="1"/>
</dbReference>
<dbReference type="EMBL" id="QDKP01000017">
    <property type="protein sequence ID" value="PVM86013.1"/>
    <property type="molecule type" value="Genomic_DNA"/>
</dbReference>